<evidence type="ECO:0000313" key="3">
    <source>
        <dbReference type="Proteomes" id="UP001234989"/>
    </source>
</evidence>
<feature type="region of interest" description="Disordered" evidence="1">
    <location>
        <begin position="1"/>
        <end position="43"/>
    </location>
</feature>
<proteinExistence type="predicted"/>
<sequence length="138" mass="15887">MPPRRVVRGRPSMRNVDGCPSRRNVDPEDQGVPNVPEVQPQGEVTNTEFRDAIRMLSQMVTNQARNRRCNQQDVADTSSIHEFFRMNPPDFTGSSVTENPENFVEELQKVFEVMHVAEPERVELDAYQLKGVARVWFD</sequence>
<dbReference type="AlphaFoldDB" id="A0AAF0T7S6"/>
<evidence type="ECO:0000256" key="1">
    <source>
        <dbReference type="SAM" id="MobiDB-lite"/>
    </source>
</evidence>
<dbReference type="Proteomes" id="UP001234989">
    <property type="component" value="Chromosome 1"/>
</dbReference>
<evidence type="ECO:0008006" key="4">
    <source>
        <dbReference type="Google" id="ProtNLM"/>
    </source>
</evidence>
<keyword evidence="3" id="KW-1185">Reference proteome</keyword>
<gene>
    <name evidence="2" type="ORF">MTR67_001314</name>
</gene>
<organism evidence="2 3">
    <name type="scientific">Solanum verrucosum</name>
    <dbReference type="NCBI Taxonomy" id="315347"/>
    <lineage>
        <taxon>Eukaryota</taxon>
        <taxon>Viridiplantae</taxon>
        <taxon>Streptophyta</taxon>
        <taxon>Embryophyta</taxon>
        <taxon>Tracheophyta</taxon>
        <taxon>Spermatophyta</taxon>
        <taxon>Magnoliopsida</taxon>
        <taxon>eudicotyledons</taxon>
        <taxon>Gunneridae</taxon>
        <taxon>Pentapetalae</taxon>
        <taxon>asterids</taxon>
        <taxon>lamiids</taxon>
        <taxon>Solanales</taxon>
        <taxon>Solanaceae</taxon>
        <taxon>Solanoideae</taxon>
        <taxon>Solaneae</taxon>
        <taxon>Solanum</taxon>
    </lineage>
</organism>
<protein>
    <recommendedName>
        <fullName evidence="4">Gag-pol polyprotein</fullName>
    </recommendedName>
</protein>
<reference evidence="2" key="1">
    <citation type="submission" date="2023-08" db="EMBL/GenBank/DDBJ databases">
        <title>A de novo genome assembly of Solanum verrucosum Schlechtendal, a Mexican diploid species geographically isolated from the other diploid A-genome species in potato relatives.</title>
        <authorList>
            <person name="Hosaka K."/>
        </authorList>
    </citation>
    <scope>NUCLEOTIDE SEQUENCE</scope>
    <source>
        <tissue evidence="2">Young leaves</tissue>
    </source>
</reference>
<dbReference type="EMBL" id="CP133612">
    <property type="protein sequence ID" value="WMV07929.1"/>
    <property type="molecule type" value="Genomic_DNA"/>
</dbReference>
<name>A0AAF0T7S6_SOLVR</name>
<accession>A0AAF0T7S6</accession>
<evidence type="ECO:0000313" key="2">
    <source>
        <dbReference type="EMBL" id="WMV07929.1"/>
    </source>
</evidence>